<evidence type="ECO:0000256" key="8">
    <source>
        <dbReference type="ARBA" id="ARBA00044707"/>
    </source>
</evidence>
<dbReference type="Bgee" id="ENSXETG00000040078">
    <property type="expression patterns" value="Expressed in blastula and 14 other cell types or tissues"/>
</dbReference>
<dbReference type="Proteomes" id="UP000008143">
    <property type="component" value="Chromosome 2"/>
</dbReference>
<evidence type="ECO:0000313" key="13">
    <source>
        <dbReference type="Ensembl" id="ENSXETP00000089169"/>
    </source>
</evidence>
<evidence type="ECO:0000313" key="15">
    <source>
        <dbReference type="RefSeq" id="XP_002935777.1"/>
    </source>
</evidence>
<evidence type="ECO:0000256" key="1">
    <source>
        <dbReference type="ARBA" id="ARBA00004496"/>
    </source>
</evidence>
<dbReference type="Xenbase" id="XB-GENE-5859380">
    <property type="gene designation" value="bcdin3d"/>
</dbReference>
<comment type="catalytic activity">
    <reaction evidence="8">
        <text>a 5'-end 5'-phospho-ribonucleoside-RNA + S-adenosyl-L-methionine = a 5'-end (5'-methylphospho)-ribonucleoside-RNA + S-adenosyl-L-homocysteine</text>
        <dbReference type="Rhea" id="RHEA:58656"/>
        <dbReference type="Rhea" id="RHEA-COMP:15179"/>
        <dbReference type="Rhea" id="RHEA-COMP:15181"/>
        <dbReference type="ChEBI" id="CHEBI:57856"/>
        <dbReference type="ChEBI" id="CHEBI:59789"/>
        <dbReference type="ChEBI" id="CHEBI:138282"/>
        <dbReference type="ChEBI" id="CHEBI:142776"/>
    </reaction>
</comment>
<reference evidence="15" key="3">
    <citation type="submission" date="2025-04" db="UniProtKB">
        <authorList>
            <consortium name="RefSeq"/>
        </authorList>
    </citation>
    <scope>IDENTIFICATION</scope>
    <source>
        <strain evidence="15">Nigerian</strain>
        <tissue evidence="15">Liver and blood</tissue>
    </source>
</reference>
<dbReference type="GO" id="GO:0032259">
    <property type="term" value="P:methylation"/>
    <property type="evidence" value="ECO:0007669"/>
    <property type="project" value="UniProtKB-KW"/>
</dbReference>
<dbReference type="Pfam" id="PF06859">
    <property type="entry name" value="Bin3"/>
    <property type="match status" value="1"/>
</dbReference>
<evidence type="ECO:0000256" key="9">
    <source>
        <dbReference type="ARBA" id="ARBA00045273"/>
    </source>
</evidence>
<dbReference type="GO" id="GO:0005737">
    <property type="term" value="C:cytoplasm"/>
    <property type="evidence" value="ECO:0000318"/>
    <property type="project" value="GO_Central"/>
</dbReference>
<dbReference type="AlphaFoldDB" id="A0A6I8RVM3"/>
<accession>A0A6I8RVM3</accession>
<evidence type="ECO:0000313" key="14">
    <source>
        <dbReference type="Proteomes" id="UP000008143"/>
    </source>
</evidence>
<evidence type="ECO:0000256" key="10">
    <source>
        <dbReference type="PROSITE-ProRule" id="PRU00848"/>
    </source>
</evidence>
<gene>
    <name evidence="13 15 16" type="primary">bcdin3d</name>
</gene>
<evidence type="ECO:0000256" key="11">
    <source>
        <dbReference type="RuleBase" id="RU367087"/>
    </source>
</evidence>
<comment type="subcellular location">
    <subcellularLocation>
        <location evidence="1">Cytoplasm</location>
    </subcellularLocation>
</comment>
<sequence>MSNSEPVPHVEPGAAPYGNFPNYYTFNPPENRISLLPAELLQKLFRKPTESDRCARPLLGLDVGCNSGDLSVALYNHLMQPCSQASDVPQALRFLCCDIDPDLITRAQASNPFPDFISYATLDIMDSLAVQGPVKDFLQQFGCSTFDITFCMSVTMWIHLNYGDQGLVTFLGRLANLSEYLLIEPQPWKCYRLAARRLRKLGRQDFDHFRSLSIRGDMAENITQILTGEGTAKLIHSFGNTSWDRSLLLFKVQRPPC</sequence>
<evidence type="ECO:0000256" key="5">
    <source>
        <dbReference type="ARBA" id="ARBA00022679"/>
    </source>
</evidence>
<dbReference type="Ensembl" id="ENSXETT00000074440">
    <property type="protein sequence ID" value="ENSXETP00000089169"/>
    <property type="gene ID" value="ENSXETG00000040078"/>
</dbReference>
<keyword evidence="6 10" id="KW-0949">S-adenosyl-L-methionine</keyword>
<evidence type="ECO:0000256" key="6">
    <source>
        <dbReference type="ARBA" id="ARBA00022691"/>
    </source>
</evidence>
<evidence type="ECO:0000256" key="2">
    <source>
        <dbReference type="ARBA" id="ARBA00008361"/>
    </source>
</evidence>
<feature type="domain" description="Bin3-type SAM" evidence="12">
    <location>
        <begin position="41"/>
        <end position="255"/>
    </location>
</feature>
<dbReference type="InterPro" id="IPR024160">
    <property type="entry name" value="BIN3_SAM-bd_dom"/>
</dbReference>
<comment type="function">
    <text evidence="9">O-methyltransferase that specifically monomethylates 5'-monophosphate of cytoplasmic histidyl tRNA (tRNA(His)), acting as a capping enzyme by protecting tRNA(His) from cleavage by DICER1. Also able, with less efficiently, to methylate the 5' monophosphate of a subset of pre-miRNAs, acting as a negative regulator of miRNA processing. The 5' monophosphate of pre-miRNAs is recognized by DICER1 and is required for pre-miRNAs processing: methylation at this position reduces the processing of pre-miRNAs by DICER1. Was also reported to mediate dimethylation of pre-miR-145; however dimethylation cannot be reproduced by another group which observes a monomethylation of pre-miR-145.</text>
</comment>
<dbReference type="PANTHER" id="PTHR12315:SF1">
    <property type="entry name" value="RNA 5'-MONOPHOSPHATE METHYLTRANSFERASE"/>
    <property type="match status" value="1"/>
</dbReference>
<dbReference type="GeneID" id="100489630"/>
<organism evidence="13">
    <name type="scientific">Xenopus tropicalis</name>
    <name type="common">Western clawed frog</name>
    <name type="synonym">Silurana tropicalis</name>
    <dbReference type="NCBI Taxonomy" id="8364"/>
    <lineage>
        <taxon>Eukaryota</taxon>
        <taxon>Metazoa</taxon>
        <taxon>Chordata</taxon>
        <taxon>Craniata</taxon>
        <taxon>Vertebrata</taxon>
        <taxon>Euteleostomi</taxon>
        <taxon>Amphibia</taxon>
        <taxon>Batrachia</taxon>
        <taxon>Anura</taxon>
        <taxon>Pipoidea</taxon>
        <taxon>Pipidae</taxon>
        <taxon>Xenopodinae</taxon>
        <taxon>Xenopus</taxon>
        <taxon>Silurana</taxon>
    </lineage>
</organism>
<protein>
    <recommendedName>
        <fullName evidence="11">RNA methyltransferase</fullName>
        <ecNumber evidence="11">2.1.1.-</ecNumber>
    </recommendedName>
</protein>
<dbReference type="PANTHER" id="PTHR12315">
    <property type="entry name" value="BICOID-INTERACTING PROTEIN RELATED"/>
    <property type="match status" value="1"/>
</dbReference>
<dbReference type="Gene3D" id="3.40.50.150">
    <property type="entry name" value="Vaccinia Virus protein VP39"/>
    <property type="match status" value="1"/>
</dbReference>
<dbReference type="CTD" id="144233"/>
<proteinExistence type="inferred from homology"/>
<dbReference type="GeneTree" id="ENSGT00940000153993"/>
<evidence type="ECO:0000256" key="4">
    <source>
        <dbReference type="ARBA" id="ARBA00022603"/>
    </source>
</evidence>
<reference evidence="13" key="2">
    <citation type="submission" date="2020-05" db="UniProtKB">
        <authorList>
            <consortium name="Ensembl"/>
        </authorList>
    </citation>
    <scope>IDENTIFICATION</scope>
</reference>
<comment type="catalytic activity">
    <reaction evidence="7">
        <text>a 5'-end 5'-phospho-ribonucleoside-RNA + 2 S-adenosyl-L-methionine = a 5'-end (5'-bismethylphospho)-ribonucleoside-RNA + 2 S-adenosyl-L-homocysteine</text>
        <dbReference type="Rhea" id="RHEA:58640"/>
        <dbReference type="Rhea" id="RHEA-COMP:15179"/>
        <dbReference type="Rhea" id="RHEA-COMP:15182"/>
        <dbReference type="ChEBI" id="CHEBI:57856"/>
        <dbReference type="ChEBI" id="CHEBI:59789"/>
        <dbReference type="ChEBI" id="CHEBI:138282"/>
        <dbReference type="ChEBI" id="CHEBI:142777"/>
    </reaction>
</comment>
<dbReference type="EC" id="2.1.1.-" evidence="11"/>
<reference evidence="13" key="1">
    <citation type="journal article" date="2010" name="Science">
        <title>The genome of the Western clawed frog Xenopus tropicalis.</title>
        <authorList>
            <person name="Hellsten U."/>
            <person name="Harland R.M."/>
            <person name="Gilchrist M.J."/>
            <person name="Hendrix D."/>
            <person name="Jurka J."/>
            <person name="Kapitonov V."/>
            <person name="Ovcharenko I."/>
            <person name="Putnam N.H."/>
            <person name="Shu S."/>
            <person name="Taher L."/>
            <person name="Blitz I.L."/>
            <person name="Blumberg B."/>
            <person name="Dichmann D.S."/>
            <person name="Dubchak I."/>
            <person name="Amaya E."/>
            <person name="Detter J.C."/>
            <person name="Fletcher R."/>
            <person name="Gerhard D.S."/>
            <person name="Goodstein D."/>
            <person name="Graves T."/>
            <person name="Grigoriev I.V."/>
            <person name="Grimwood J."/>
            <person name="Kawashima T."/>
            <person name="Lindquist E."/>
            <person name="Lucas S.M."/>
            <person name="Mead P.E."/>
            <person name="Mitros T."/>
            <person name="Ogino H."/>
            <person name="Ohta Y."/>
            <person name="Poliakov A.V."/>
            <person name="Pollet N."/>
            <person name="Robert J."/>
            <person name="Salamov A."/>
            <person name="Sater A.K."/>
            <person name="Schmutz J."/>
            <person name="Terry A."/>
            <person name="Vize P.D."/>
            <person name="Warren W.C."/>
            <person name="Wells D."/>
            <person name="Wills A."/>
            <person name="Wilson R.K."/>
            <person name="Zimmerman L.B."/>
            <person name="Zorn A.M."/>
            <person name="Grainger R."/>
            <person name="Grammer T."/>
            <person name="Khokha M.K."/>
            <person name="Richardson P.M."/>
            <person name="Rokhsar D.S."/>
        </authorList>
    </citation>
    <scope>NUCLEOTIDE SEQUENCE [LARGE SCALE GENOMIC DNA]</scope>
    <source>
        <strain evidence="13">Nigerian</strain>
    </source>
</reference>
<dbReference type="OrthoDB" id="273070at2759"/>
<keyword evidence="14" id="KW-1185">Reference proteome</keyword>
<name>A0A6I8RVM3_XENTR</name>
<evidence type="ECO:0000256" key="3">
    <source>
        <dbReference type="ARBA" id="ARBA00022490"/>
    </source>
</evidence>
<evidence type="ECO:0000256" key="7">
    <source>
        <dbReference type="ARBA" id="ARBA00044650"/>
    </source>
</evidence>
<dbReference type="KEGG" id="xtr:100489630"/>
<evidence type="ECO:0000259" key="12">
    <source>
        <dbReference type="PROSITE" id="PS51515"/>
    </source>
</evidence>
<dbReference type="OMA" id="LNHHDQG"/>
<comment type="similarity">
    <text evidence="2 11">Belongs to the methyltransferase superfamily.</text>
</comment>
<dbReference type="GO" id="GO:0008171">
    <property type="term" value="F:O-methyltransferase activity"/>
    <property type="evidence" value="ECO:0000318"/>
    <property type="project" value="GO_Central"/>
</dbReference>
<dbReference type="InterPro" id="IPR039772">
    <property type="entry name" value="Bin3-like"/>
</dbReference>
<dbReference type="FunFam" id="3.40.50.150:FF:000138">
    <property type="entry name" value="BCDIN3 domain containing RNA methyltransferase"/>
    <property type="match status" value="1"/>
</dbReference>
<keyword evidence="5 11" id="KW-0808">Transferase</keyword>
<dbReference type="InterPro" id="IPR029063">
    <property type="entry name" value="SAM-dependent_MTases_sf"/>
</dbReference>
<keyword evidence="4 11" id="KW-0489">Methyltransferase</keyword>
<dbReference type="RefSeq" id="XP_002935777.1">
    <property type="nucleotide sequence ID" value="XM_002935731.5"/>
</dbReference>
<keyword evidence="3" id="KW-0963">Cytoplasm</keyword>
<dbReference type="SUPFAM" id="SSF53335">
    <property type="entry name" value="S-adenosyl-L-methionine-dependent methyltransferases"/>
    <property type="match status" value="1"/>
</dbReference>
<evidence type="ECO:0000313" key="16">
    <source>
        <dbReference type="Xenbase" id="XB-GENE-5859380"/>
    </source>
</evidence>
<dbReference type="InterPro" id="IPR010675">
    <property type="entry name" value="Bin3_C"/>
</dbReference>
<dbReference type="GO" id="GO:0008173">
    <property type="term" value="F:RNA methyltransferase activity"/>
    <property type="evidence" value="ECO:0000318"/>
    <property type="project" value="GO_Central"/>
</dbReference>
<dbReference type="AGR" id="Xenbase:XB-GENE-5859380"/>
<dbReference type="GO" id="GO:2000632">
    <property type="term" value="P:negative regulation of pre-miRNA processing"/>
    <property type="evidence" value="ECO:0000318"/>
    <property type="project" value="GO_Central"/>
</dbReference>
<dbReference type="PROSITE" id="PS51515">
    <property type="entry name" value="BIN3_SAM"/>
    <property type="match status" value="1"/>
</dbReference>